<evidence type="ECO:0000313" key="2">
    <source>
        <dbReference type="Proteomes" id="UP001303046"/>
    </source>
</evidence>
<gene>
    <name evidence="1" type="primary">Necator_chrI.g2144</name>
    <name evidence="1" type="ORF">RB195_006017</name>
</gene>
<dbReference type="EMBL" id="JAVFWL010000001">
    <property type="protein sequence ID" value="KAK6728720.1"/>
    <property type="molecule type" value="Genomic_DNA"/>
</dbReference>
<organism evidence="1 2">
    <name type="scientific">Necator americanus</name>
    <name type="common">Human hookworm</name>
    <dbReference type="NCBI Taxonomy" id="51031"/>
    <lineage>
        <taxon>Eukaryota</taxon>
        <taxon>Metazoa</taxon>
        <taxon>Ecdysozoa</taxon>
        <taxon>Nematoda</taxon>
        <taxon>Chromadorea</taxon>
        <taxon>Rhabditida</taxon>
        <taxon>Rhabditina</taxon>
        <taxon>Rhabditomorpha</taxon>
        <taxon>Strongyloidea</taxon>
        <taxon>Ancylostomatidae</taxon>
        <taxon>Bunostominae</taxon>
        <taxon>Necator</taxon>
    </lineage>
</organism>
<evidence type="ECO:0008006" key="3">
    <source>
        <dbReference type="Google" id="ProtNLM"/>
    </source>
</evidence>
<comment type="caution">
    <text evidence="1">The sequence shown here is derived from an EMBL/GenBank/DDBJ whole genome shotgun (WGS) entry which is preliminary data.</text>
</comment>
<accession>A0ABR1BTI9</accession>
<dbReference type="Proteomes" id="UP001303046">
    <property type="component" value="Unassembled WGS sequence"/>
</dbReference>
<evidence type="ECO:0000313" key="1">
    <source>
        <dbReference type="EMBL" id="KAK6728720.1"/>
    </source>
</evidence>
<protein>
    <recommendedName>
        <fullName evidence="3">PH domain-containing protein</fullName>
    </recommendedName>
</protein>
<reference evidence="1 2" key="1">
    <citation type="submission" date="2023-08" db="EMBL/GenBank/DDBJ databases">
        <title>A Necator americanus chromosomal reference genome.</title>
        <authorList>
            <person name="Ilik V."/>
            <person name="Petrzelkova K.J."/>
            <person name="Pardy F."/>
            <person name="Fuh T."/>
            <person name="Niatou-Singa F.S."/>
            <person name="Gouil Q."/>
            <person name="Baker L."/>
            <person name="Ritchie M.E."/>
            <person name="Jex A.R."/>
            <person name="Gazzola D."/>
            <person name="Li H."/>
            <person name="Toshio Fujiwara R."/>
            <person name="Zhan B."/>
            <person name="Aroian R.V."/>
            <person name="Pafco B."/>
            <person name="Schwarz E.M."/>
        </authorList>
    </citation>
    <scope>NUCLEOTIDE SEQUENCE [LARGE SCALE GENOMIC DNA]</scope>
    <source>
        <strain evidence="1 2">Aroian</strain>
        <tissue evidence="1">Whole animal</tissue>
    </source>
</reference>
<sequence>MGQRMAYTLAIFFMTKLGTSALKFRLLFYSRYIDYCFVIYANEAEMDKWIYCLNRQPERIKLTGEKPESNCHPI</sequence>
<name>A0ABR1BTI9_NECAM</name>
<proteinExistence type="predicted"/>
<keyword evidence="2" id="KW-1185">Reference proteome</keyword>